<comment type="caution">
    <text evidence="4">The sequence shown here is derived from an EMBL/GenBank/DDBJ whole genome shotgun (WGS) entry which is preliminary data.</text>
</comment>
<dbReference type="Proteomes" id="UP000319257">
    <property type="component" value="Unassembled WGS sequence"/>
</dbReference>
<dbReference type="GO" id="GO:0046872">
    <property type="term" value="F:metal ion binding"/>
    <property type="evidence" value="ECO:0007669"/>
    <property type="project" value="UniProtKB-KW"/>
</dbReference>
<dbReference type="SUPFAM" id="SSF56529">
    <property type="entry name" value="FAH"/>
    <property type="match status" value="1"/>
</dbReference>
<dbReference type="PANTHER" id="PTHR11820">
    <property type="entry name" value="ACYLPYRUVASE"/>
    <property type="match status" value="1"/>
</dbReference>
<dbReference type="Gene3D" id="3.90.850.10">
    <property type="entry name" value="Fumarylacetoacetase-like, C-terminal domain"/>
    <property type="match status" value="1"/>
</dbReference>
<evidence type="ECO:0000313" key="4">
    <source>
        <dbReference type="EMBL" id="TPX10371.1"/>
    </source>
</evidence>
<dbReference type="OrthoDB" id="411064at2759"/>
<keyword evidence="5" id="KW-1185">Reference proteome</keyword>
<dbReference type="EMBL" id="SKBQ01000059">
    <property type="protein sequence ID" value="TPX10371.1"/>
    <property type="molecule type" value="Genomic_DNA"/>
</dbReference>
<dbReference type="PANTHER" id="PTHR11820:SF7">
    <property type="entry name" value="ACYLPYRUVASE FAHD1, MITOCHONDRIAL"/>
    <property type="match status" value="1"/>
</dbReference>
<evidence type="ECO:0000313" key="5">
    <source>
        <dbReference type="Proteomes" id="UP000319257"/>
    </source>
</evidence>
<evidence type="ECO:0000256" key="1">
    <source>
        <dbReference type="ARBA" id="ARBA00010211"/>
    </source>
</evidence>
<sequence length="189" mass="20532">MATSFPFTRLVRFIPKSDPTCVHIGQPVQDDVDVGTALRDGHEDLVKVFSGSSILSPGKSTGLIEAIVRVLSPVAEGEIGTIRCIGLNKYKQHAAEVKMSIPSIPTVFLKPSNALGDPWPSRCTLRRITQIEDCGDYEAELAIVLGRSAKNVSESDALDYVLGYTAANDISSRISQMARSQWCFSKGFD</sequence>
<evidence type="ECO:0000259" key="3">
    <source>
        <dbReference type="Pfam" id="PF01557"/>
    </source>
</evidence>
<proteinExistence type="inferred from homology"/>
<evidence type="ECO:0000256" key="2">
    <source>
        <dbReference type="ARBA" id="ARBA00022723"/>
    </source>
</evidence>
<dbReference type="Pfam" id="PF01557">
    <property type="entry name" value="FAA_hydrolase"/>
    <property type="match status" value="1"/>
</dbReference>
<organism evidence="4 5">
    <name type="scientific">Thyridium curvatum</name>
    <dbReference type="NCBI Taxonomy" id="1093900"/>
    <lineage>
        <taxon>Eukaryota</taxon>
        <taxon>Fungi</taxon>
        <taxon>Dikarya</taxon>
        <taxon>Ascomycota</taxon>
        <taxon>Pezizomycotina</taxon>
        <taxon>Sordariomycetes</taxon>
        <taxon>Sordariomycetidae</taxon>
        <taxon>Thyridiales</taxon>
        <taxon>Thyridiaceae</taxon>
        <taxon>Thyridium</taxon>
    </lineage>
</organism>
<reference evidence="4 5" key="1">
    <citation type="submission" date="2019-06" db="EMBL/GenBank/DDBJ databases">
        <title>Draft genome sequence of the filamentous fungus Phialemoniopsis curvata isolated from diesel fuel.</title>
        <authorList>
            <person name="Varaljay V.A."/>
            <person name="Lyon W.J."/>
            <person name="Crouch A.L."/>
            <person name="Drake C.E."/>
            <person name="Hollomon J.M."/>
            <person name="Nadeau L.J."/>
            <person name="Nunn H.S."/>
            <person name="Stevenson B.S."/>
            <person name="Bojanowski C.L."/>
            <person name="Crookes-Goodson W.J."/>
        </authorList>
    </citation>
    <scope>NUCLEOTIDE SEQUENCE [LARGE SCALE GENOMIC DNA]</scope>
    <source>
        <strain evidence="4 5">D216</strain>
    </source>
</reference>
<name>A0A507AZT5_9PEZI</name>
<dbReference type="AlphaFoldDB" id="A0A507AZT5"/>
<dbReference type="GO" id="GO:0018773">
    <property type="term" value="F:acetylpyruvate hydrolase activity"/>
    <property type="evidence" value="ECO:0007669"/>
    <property type="project" value="TreeGrafter"/>
</dbReference>
<dbReference type="RefSeq" id="XP_030992082.1">
    <property type="nucleotide sequence ID" value="XM_031143667.1"/>
</dbReference>
<gene>
    <name evidence="4" type="ORF">E0L32_008776</name>
</gene>
<dbReference type="InterPro" id="IPR036663">
    <property type="entry name" value="Fumarylacetoacetase_C_sf"/>
</dbReference>
<dbReference type="InParanoid" id="A0A507AZT5"/>
<accession>A0A507AZT5</accession>
<dbReference type="InterPro" id="IPR011234">
    <property type="entry name" value="Fumarylacetoacetase-like_C"/>
</dbReference>
<dbReference type="GeneID" id="41976223"/>
<feature type="domain" description="Fumarylacetoacetase-like C-terminal" evidence="3">
    <location>
        <begin position="82"/>
        <end position="189"/>
    </location>
</feature>
<keyword evidence="2" id="KW-0479">Metal-binding</keyword>
<comment type="similarity">
    <text evidence="1">Belongs to the FAH family.</text>
</comment>
<dbReference type="STRING" id="1093900.A0A507AZT5"/>
<protein>
    <recommendedName>
        <fullName evidence="3">Fumarylacetoacetase-like C-terminal domain-containing protein</fullName>
    </recommendedName>
</protein>